<name>A0ABD2CG83_VESMC</name>
<keyword evidence="2" id="KW-1185">Reference proteome</keyword>
<dbReference type="EMBL" id="JAYRBN010000053">
    <property type="protein sequence ID" value="KAL2744062.1"/>
    <property type="molecule type" value="Genomic_DNA"/>
</dbReference>
<evidence type="ECO:0000313" key="1">
    <source>
        <dbReference type="EMBL" id="KAL2744062.1"/>
    </source>
</evidence>
<comment type="caution">
    <text evidence="1">The sequence shown here is derived from an EMBL/GenBank/DDBJ whole genome shotgun (WGS) entry which is preliminary data.</text>
</comment>
<gene>
    <name evidence="1" type="ORF">V1477_007938</name>
</gene>
<proteinExistence type="predicted"/>
<protein>
    <submittedName>
        <fullName evidence="1">Uncharacterized protein</fullName>
    </submittedName>
</protein>
<dbReference type="AlphaFoldDB" id="A0ABD2CG83"/>
<accession>A0ABD2CG83</accession>
<evidence type="ECO:0000313" key="2">
    <source>
        <dbReference type="Proteomes" id="UP001607303"/>
    </source>
</evidence>
<organism evidence="1 2">
    <name type="scientific">Vespula maculifrons</name>
    <name type="common">Eastern yellow jacket</name>
    <name type="synonym">Wasp</name>
    <dbReference type="NCBI Taxonomy" id="7453"/>
    <lineage>
        <taxon>Eukaryota</taxon>
        <taxon>Metazoa</taxon>
        <taxon>Ecdysozoa</taxon>
        <taxon>Arthropoda</taxon>
        <taxon>Hexapoda</taxon>
        <taxon>Insecta</taxon>
        <taxon>Pterygota</taxon>
        <taxon>Neoptera</taxon>
        <taxon>Endopterygota</taxon>
        <taxon>Hymenoptera</taxon>
        <taxon>Apocrita</taxon>
        <taxon>Aculeata</taxon>
        <taxon>Vespoidea</taxon>
        <taxon>Vespidae</taxon>
        <taxon>Vespinae</taxon>
        <taxon>Vespula</taxon>
    </lineage>
</organism>
<reference evidence="1 2" key="1">
    <citation type="journal article" date="2024" name="Ann. Entomol. Soc. Am.">
        <title>Genomic analyses of the southern and eastern yellowjacket wasps (Hymenoptera: Vespidae) reveal evolutionary signatures of social life.</title>
        <authorList>
            <person name="Catto M.A."/>
            <person name="Caine P.B."/>
            <person name="Orr S.E."/>
            <person name="Hunt B.G."/>
            <person name="Goodisman M.A.D."/>
        </authorList>
    </citation>
    <scope>NUCLEOTIDE SEQUENCE [LARGE SCALE GENOMIC DNA]</scope>
    <source>
        <strain evidence="1">232</strain>
        <tissue evidence="1">Head and thorax</tissue>
    </source>
</reference>
<sequence length="115" mass="13386">MEERNCITHSFNILCELLDQSCFEFRQVHVAVLVARILRITLFWNYIEKWGYSPTRDDNKLGSLMTLTVTGSYFVLELHPEVGILSHPWRQPSGVIGDFDSYWTRLALNFDKSTS</sequence>
<dbReference type="Proteomes" id="UP001607303">
    <property type="component" value="Unassembled WGS sequence"/>
</dbReference>